<feature type="domain" description="BIG2" evidence="1">
    <location>
        <begin position="261"/>
        <end position="333"/>
    </location>
</feature>
<protein>
    <submittedName>
        <fullName evidence="2">Bacterial Ig-like domain (Group 2)</fullName>
    </submittedName>
</protein>
<dbReference type="InterPro" id="IPR045197">
    <property type="entry name" value="NUP210-like"/>
</dbReference>
<dbReference type="PANTHER" id="PTHR23019">
    <property type="entry name" value="NUCLEAR PORE MEMBRANE GLYCOPROTEIN GP210-RELATED"/>
    <property type="match status" value="1"/>
</dbReference>
<reference evidence="2 3" key="1">
    <citation type="submission" date="2015-09" db="EMBL/GenBank/DDBJ databases">
        <authorList>
            <consortium name="Pathogen Informatics"/>
        </authorList>
    </citation>
    <scope>NUCLEOTIDE SEQUENCE [LARGE SCALE GENOMIC DNA]</scope>
    <source>
        <strain evidence="2 3">2789STDY5834960</strain>
    </source>
</reference>
<sequence>MKSGKKVIRVALAILCMVSMLFISEYQKVEVYAASGYGFIFLSAYEKTLKTGDTYCLSVVSSGSKKPTFTSSDSKVVSVNTYGKITAKKAGSATITAKTKNAEASCKVTVTKTKVTLNKTSLTLENGESAVLTAVSSTGHKVTWKSAKTSIASVSENGKVTAKKPGTTTVTAKVDGTSVNCKVTVKSPTVRLMPSKISLYRREKYKLKVSSTSKTTPVWKTNKKSVATVDETGKVTAVKHGTAVITVTVDGVSKNCEVTVRSPKITFEQTTITLHPGERARVNATVSSGNQPAYSCSNSNVVSVDANGVITAKAAGRSYVYASEDGTKERMTVYVKEKE</sequence>
<proteinExistence type="predicted"/>
<gene>
    <name evidence="2" type="ORF">ERS852572_02163</name>
</gene>
<feature type="domain" description="BIG2" evidence="1">
    <location>
        <begin position="36"/>
        <end position="109"/>
    </location>
</feature>
<feature type="domain" description="BIG2" evidence="1">
    <location>
        <begin position="186"/>
        <end position="259"/>
    </location>
</feature>
<dbReference type="Pfam" id="PF02368">
    <property type="entry name" value="Big_2"/>
    <property type="match status" value="3"/>
</dbReference>
<dbReference type="PaxDb" id="166486-ERS852572_02163"/>
<dbReference type="InterPro" id="IPR003343">
    <property type="entry name" value="Big_2"/>
</dbReference>
<dbReference type="SMART" id="SM00635">
    <property type="entry name" value="BID_2"/>
    <property type="match status" value="4"/>
</dbReference>
<dbReference type="SUPFAM" id="SSF49373">
    <property type="entry name" value="Invasin/intimin cell-adhesion fragments"/>
    <property type="match status" value="4"/>
</dbReference>
<dbReference type="Proteomes" id="UP000095350">
    <property type="component" value="Unassembled WGS sequence"/>
</dbReference>
<name>A0A173UK30_9FIRM</name>
<dbReference type="PANTHER" id="PTHR23019:SF0">
    <property type="entry name" value="NUCLEAR PORE MEMBRANE GLYCOPROTEIN 210"/>
    <property type="match status" value="1"/>
</dbReference>
<feature type="domain" description="BIG2" evidence="1">
    <location>
        <begin position="111"/>
        <end position="184"/>
    </location>
</feature>
<dbReference type="InterPro" id="IPR008964">
    <property type="entry name" value="Invasin/intimin_cell_adhesion"/>
</dbReference>
<dbReference type="EMBL" id="CYXZ01000015">
    <property type="protein sequence ID" value="CUN15362.1"/>
    <property type="molecule type" value="Genomic_DNA"/>
</dbReference>
<organism evidence="2 3">
    <name type="scientific">Roseburia intestinalis</name>
    <dbReference type="NCBI Taxonomy" id="166486"/>
    <lineage>
        <taxon>Bacteria</taxon>
        <taxon>Bacillati</taxon>
        <taxon>Bacillota</taxon>
        <taxon>Clostridia</taxon>
        <taxon>Lachnospirales</taxon>
        <taxon>Lachnospiraceae</taxon>
        <taxon>Roseburia</taxon>
    </lineage>
</organism>
<dbReference type="STRING" id="166486.ERS852572_02163"/>
<evidence type="ECO:0000313" key="3">
    <source>
        <dbReference type="Proteomes" id="UP000095350"/>
    </source>
</evidence>
<dbReference type="OrthoDB" id="2068322at2"/>
<evidence type="ECO:0000259" key="1">
    <source>
        <dbReference type="SMART" id="SM00635"/>
    </source>
</evidence>
<evidence type="ECO:0000313" key="2">
    <source>
        <dbReference type="EMBL" id="CUN15362.1"/>
    </source>
</evidence>
<accession>A0A173UK30</accession>
<dbReference type="AlphaFoldDB" id="A0A173UK30"/>
<dbReference type="Gene3D" id="2.60.40.1080">
    <property type="match status" value="4"/>
</dbReference>
<dbReference type="RefSeq" id="WP_055194590.1">
    <property type="nucleotide sequence ID" value="NZ_CABIYH010000015.1"/>
</dbReference>